<dbReference type="EMBL" id="JANTQA010000051">
    <property type="protein sequence ID" value="KAJ3430106.1"/>
    <property type="molecule type" value="Genomic_DNA"/>
</dbReference>
<comment type="similarity">
    <text evidence="5 15">Belongs to the CDS family.</text>
</comment>
<evidence type="ECO:0000256" key="2">
    <source>
        <dbReference type="ARBA" id="ARBA00004141"/>
    </source>
</evidence>
<dbReference type="EC" id="2.7.7.41" evidence="15"/>
<feature type="transmembrane region" description="Helical" evidence="18">
    <location>
        <begin position="724"/>
        <end position="745"/>
    </location>
</feature>
<keyword evidence="16" id="KW-0520">NAD</keyword>
<evidence type="ECO:0000256" key="4">
    <source>
        <dbReference type="ARBA" id="ARBA00005189"/>
    </source>
</evidence>
<evidence type="ECO:0000256" key="3">
    <source>
        <dbReference type="ARBA" id="ARBA00005119"/>
    </source>
</evidence>
<evidence type="ECO:0000256" key="8">
    <source>
        <dbReference type="ARBA" id="ARBA00022692"/>
    </source>
</evidence>
<dbReference type="Pfam" id="PF01148">
    <property type="entry name" value="CTP_transf_1"/>
    <property type="match status" value="1"/>
</dbReference>
<protein>
    <recommendedName>
        <fullName evidence="15 16">Multifunctional fusion protein</fullName>
    </recommendedName>
    <domain>
        <recommendedName>
            <fullName evidence="16">Poly [ADP-ribose] polymerase</fullName>
            <shortName evidence="16">PARP</shortName>
            <ecNumber evidence="16">2.4.2.-</ecNumber>
        </recommendedName>
    </domain>
    <domain>
        <recommendedName>
            <fullName evidence="15">Phosphatidate cytidylyltransferase</fullName>
            <ecNumber evidence="15">2.7.7.41</ecNumber>
        </recommendedName>
    </domain>
</protein>
<evidence type="ECO:0000256" key="13">
    <source>
        <dbReference type="ARBA" id="ARBA00023209"/>
    </source>
</evidence>
<feature type="region of interest" description="Disordered" evidence="17">
    <location>
        <begin position="526"/>
        <end position="561"/>
    </location>
</feature>
<evidence type="ECO:0000259" key="19">
    <source>
        <dbReference type="PROSITE" id="PS51059"/>
    </source>
</evidence>
<evidence type="ECO:0000256" key="1">
    <source>
        <dbReference type="ARBA" id="ARBA00001698"/>
    </source>
</evidence>
<dbReference type="GO" id="GO:0003950">
    <property type="term" value="F:NAD+ poly-ADP-ribosyltransferase activity"/>
    <property type="evidence" value="ECO:0007669"/>
    <property type="project" value="UniProtKB-UniRule"/>
</dbReference>
<sequence>MSQKKERKNDKIGSNCYNETNEKELLKKIHEQKKNIKKVQRLIKYEKKVRSRLRKEVKTNTKQFKSKKLRLKKKKKQYHSLSKKLIKSRLEKLENKLCDECKRKVKMNKLILLSNTNLGSVFKNKKNKKKIKARKRIKAIKKTRCVHKLCNLCFEKYFQQAIESQKIFKCPFCKDHQISLPLLERLNFRRKLEDYKIKVLSKQKKSNHKTIIYCINPGCRKSTQIEKNLKHFHCPNCKSAFFSEKCFQIRELYEKQSGLTYKQFLNNMDLGIIRENSPCNENKRGLVKVCLQKRTSFEYKSIKKLFLETWTKVVDDNQKIFRKSKIISIFSVYNPKKEQLFQEYRKQIKLRRSSDPNVKRLWHGTKMLCQPKSLLLCDLPNCVICNILQSGFILKRNKKVKKNWLRFGNGIYFASNSSKSHAYSSKSQSNLKRNYSVLLLCDVVCGKSKQYKKSQPDLQDPPKGYDSVHGVVGIDLNYDEYVVYYPDSAIPRNNKKKQNKRKRANTNKATKAIEVSVEEEYEEEQFKQIESKDNKKKDKRDNKENKETTENDSKQNDKKEEEEAKAKKEKFKTRTKSTLLLIGILFFIFYMGHVYVALSLVLITIFSFREVILLSVETQREKKLGWANKSFPYLFLFSLVYYLYGKFLLERYSNWLLKFSFLAIFSHYHTFISYTLYIVCFILFVASLEKGHYKYQFKKLSWCLMALVLIVWQTNVMIRNLLDGLVWVLLPITLIFINDIAAYLWGISFGKHPLIKLSPKKTWEGFIGAFFTTLISAFFIAKLYNIFDYMVCPLENLDTPVTTCERHYVFQPQEYSLPLYAIDTFAKIGINLSDTIELLPLQLHSMILAVFASLIAPFGGFFASGLKRAINIKDFADTIPGHGGLVDRFDCHWVMGFFAYVYINTFILNSSDNISPIISKIKSLDDEQLKIISDNLSEIVQNRLGI</sequence>
<evidence type="ECO:0000256" key="7">
    <source>
        <dbReference type="ARBA" id="ARBA00022679"/>
    </source>
</evidence>
<feature type="transmembrane region" description="Helical" evidence="18">
    <location>
        <begin position="841"/>
        <end position="863"/>
    </location>
</feature>
<dbReference type="SUPFAM" id="SSF57850">
    <property type="entry name" value="RING/U-box"/>
    <property type="match status" value="1"/>
</dbReference>
<feature type="transmembrane region" description="Helical" evidence="18">
    <location>
        <begin position="700"/>
        <end position="718"/>
    </location>
</feature>
<keyword evidence="16" id="KW-0328">Glycosyltransferase</keyword>
<name>A0AAV7YN89_9EUKA</name>
<evidence type="ECO:0000256" key="18">
    <source>
        <dbReference type="SAM" id="Phobius"/>
    </source>
</evidence>
<dbReference type="InterPro" id="IPR012317">
    <property type="entry name" value="Poly(ADP-ribose)pol_cat_dom"/>
</dbReference>
<proteinExistence type="inferred from homology"/>
<keyword evidence="8 15" id="KW-0812">Transmembrane</keyword>
<keyword evidence="12 18" id="KW-0472">Membrane</keyword>
<dbReference type="PROSITE" id="PS51059">
    <property type="entry name" value="PARP_CATALYTIC"/>
    <property type="match status" value="1"/>
</dbReference>
<keyword evidence="14" id="KW-1208">Phospholipid metabolism</keyword>
<organism evidence="20 21">
    <name type="scientific">Anaeramoeba flamelloides</name>
    <dbReference type="NCBI Taxonomy" id="1746091"/>
    <lineage>
        <taxon>Eukaryota</taxon>
        <taxon>Metamonada</taxon>
        <taxon>Anaeramoebidae</taxon>
        <taxon>Anaeramoeba</taxon>
    </lineage>
</organism>
<dbReference type="GO" id="GO:0005789">
    <property type="term" value="C:endoplasmic reticulum membrane"/>
    <property type="evidence" value="ECO:0007669"/>
    <property type="project" value="TreeGrafter"/>
</dbReference>
<dbReference type="PANTHER" id="PTHR13773">
    <property type="entry name" value="PHOSPHATIDATE CYTIDYLYLTRANSFERASE"/>
    <property type="match status" value="1"/>
</dbReference>
<keyword evidence="9 15" id="KW-0548">Nucleotidyltransferase</keyword>
<comment type="catalytic activity">
    <reaction evidence="1 15">
        <text>a 1,2-diacyl-sn-glycero-3-phosphate + CTP + H(+) = a CDP-1,2-diacyl-sn-glycerol + diphosphate</text>
        <dbReference type="Rhea" id="RHEA:16229"/>
        <dbReference type="ChEBI" id="CHEBI:15378"/>
        <dbReference type="ChEBI" id="CHEBI:33019"/>
        <dbReference type="ChEBI" id="CHEBI:37563"/>
        <dbReference type="ChEBI" id="CHEBI:58332"/>
        <dbReference type="ChEBI" id="CHEBI:58608"/>
        <dbReference type="EC" id="2.7.7.41"/>
    </reaction>
</comment>
<evidence type="ECO:0000256" key="14">
    <source>
        <dbReference type="ARBA" id="ARBA00023264"/>
    </source>
</evidence>
<comment type="pathway">
    <text evidence="3 15">Phospholipid metabolism; CDP-diacylglycerol biosynthesis; CDP-diacylglycerol from sn-glycerol 3-phosphate: step 3/3.</text>
</comment>
<evidence type="ECO:0000256" key="5">
    <source>
        <dbReference type="ARBA" id="ARBA00010185"/>
    </source>
</evidence>
<accession>A0AAV7YN89</accession>
<keyword evidence="11" id="KW-0443">Lipid metabolism</keyword>
<dbReference type="Gene3D" id="3.90.228.10">
    <property type="match status" value="1"/>
</dbReference>
<comment type="pathway">
    <text evidence="4">Lipid metabolism.</text>
</comment>
<evidence type="ECO:0000256" key="9">
    <source>
        <dbReference type="ARBA" id="ARBA00022695"/>
    </source>
</evidence>
<feature type="transmembrane region" description="Helical" evidence="18">
    <location>
        <begin position="626"/>
        <end position="644"/>
    </location>
</feature>
<evidence type="ECO:0000313" key="21">
    <source>
        <dbReference type="Proteomes" id="UP001146793"/>
    </source>
</evidence>
<keyword evidence="10 18" id="KW-1133">Transmembrane helix</keyword>
<dbReference type="GO" id="GO:0008654">
    <property type="term" value="P:phospholipid biosynthetic process"/>
    <property type="evidence" value="ECO:0007669"/>
    <property type="project" value="UniProtKB-KW"/>
</dbReference>
<dbReference type="PANTHER" id="PTHR13773:SF8">
    <property type="entry name" value="PHOSPHATIDATE CYTIDYLYLTRANSFERASE, PHOTORECEPTOR-SPECIFIC"/>
    <property type="match status" value="1"/>
</dbReference>
<evidence type="ECO:0000256" key="15">
    <source>
        <dbReference type="RuleBase" id="RU003938"/>
    </source>
</evidence>
<dbReference type="AlphaFoldDB" id="A0AAV7YN89"/>
<dbReference type="InterPro" id="IPR000374">
    <property type="entry name" value="PC_trans"/>
</dbReference>
<evidence type="ECO:0000256" key="6">
    <source>
        <dbReference type="ARBA" id="ARBA00022516"/>
    </source>
</evidence>
<evidence type="ECO:0000256" key="16">
    <source>
        <dbReference type="RuleBase" id="RU362114"/>
    </source>
</evidence>
<evidence type="ECO:0000313" key="20">
    <source>
        <dbReference type="EMBL" id="KAJ3430106.1"/>
    </source>
</evidence>
<keyword evidence="13" id="KW-0594">Phospholipid biosynthesis</keyword>
<reference evidence="20" key="1">
    <citation type="submission" date="2022-08" db="EMBL/GenBank/DDBJ databases">
        <title>Novel sulphate-reducing endosymbionts in the free-living metamonad Anaeramoeba.</title>
        <authorList>
            <person name="Jerlstrom-Hultqvist J."/>
            <person name="Cepicka I."/>
            <person name="Gallot-Lavallee L."/>
            <person name="Salas-Leiva D."/>
            <person name="Curtis B.A."/>
            <person name="Zahonova K."/>
            <person name="Pipaliya S."/>
            <person name="Dacks J."/>
            <person name="Roger A.J."/>
        </authorList>
    </citation>
    <scope>NUCLEOTIDE SEQUENCE</scope>
    <source>
        <strain evidence="20">Busselton2</strain>
    </source>
</reference>
<feature type="transmembrane region" description="Helical" evidence="18">
    <location>
        <begin position="579"/>
        <end position="606"/>
    </location>
</feature>
<feature type="domain" description="PARP catalytic" evidence="19">
    <location>
        <begin position="274"/>
        <end position="506"/>
    </location>
</feature>
<dbReference type="PROSITE" id="PS01315">
    <property type="entry name" value="CDS"/>
    <property type="match status" value="1"/>
</dbReference>
<dbReference type="Pfam" id="PF00644">
    <property type="entry name" value="PARP"/>
    <property type="match status" value="1"/>
</dbReference>
<dbReference type="GO" id="GO:0004605">
    <property type="term" value="F:phosphatidate cytidylyltransferase activity"/>
    <property type="evidence" value="ECO:0007669"/>
    <property type="project" value="UniProtKB-EC"/>
</dbReference>
<evidence type="ECO:0000256" key="11">
    <source>
        <dbReference type="ARBA" id="ARBA00023098"/>
    </source>
</evidence>
<dbReference type="SUPFAM" id="SSF56399">
    <property type="entry name" value="ADP-ribosylation"/>
    <property type="match status" value="1"/>
</dbReference>
<dbReference type="Proteomes" id="UP001146793">
    <property type="component" value="Unassembled WGS sequence"/>
</dbReference>
<comment type="subcellular location">
    <subcellularLocation>
        <location evidence="2">Membrane</location>
        <topology evidence="2">Multi-pass membrane protein</topology>
    </subcellularLocation>
</comment>
<gene>
    <name evidence="20" type="ORF">M0812_23106</name>
</gene>
<evidence type="ECO:0000256" key="17">
    <source>
        <dbReference type="SAM" id="MobiDB-lite"/>
    </source>
</evidence>
<feature type="transmembrane region" description="Helical" evidence="18">
    <location>
        <begin position="766"/>
        <end position="787"/>
    </location>
</feature>
<evidence type="ECO:0000256" key="10">
    <source>
        <dbReference type="ARBA" id="ARBA00022989"/>
    </source>
</evidence>
<keyword evidence="7 15" id="KW-0808">Transferase</keyword>
<dbReference type="EC" id="2.4.2.-" evidence="16"/>
<comment type="caution">
    <text evidence="20">The sequence shown here is derived from an EMBL/GenBank/DDBJ whole genome shotgun (WGS) entry which is preliminary data.</text>
</comment>
<evidence type="ECO:0000256" key="12">
    <source>
        <dbReference type="ARBA" id="ARBA00023136"/>
    </source>
</evidence>
<feature type="transmembrane region" description="Helical" evidence="18">
    <location>
        <begin position="664"/>
        <end position="688"/>
    </location>
</feature>
<keyword evidence="6" id="KW-0444">Lipid biosynthesis</keyword>
<dbReference type="InterPro" id="IPR016720">
    <property type="entry name" value="PC_Trfase_euk"/>
</dbReference>